<name>E4YM37_OIKDI</name>
<sequence>MDCHQAALVYMLNRPRFAKNDGCQTSRLKRNGLILILTGKKIRSEKGTSRSDSLN</sequence>
<accession>E4YM37</accession>
<dbReference type="EMBL" id="FN654797">
    <property type="protein sequence ID" value="CBY36548.1"/>
    <property type="molecule type" value="Genomic_DNA"/>
</dbReference>
<organism evidence="1">
    <name type="scientific">Oikopleura dioica</name>
    <name type="common">Tunicate</name>
    <dbReference type="NCBI Taxonomy" id="34765"/>
    <lineage>
        <taxon>Eukaryota</taxon>
        <taxon>Metazoa</taxon>
        <taxon>Chordata</taxon>
        <taxon>Tunicata</taxon>
        <taxon>Appendicularia</taxon>
        <taxon>Copelata</taxon>
        <taxon>Oikopleuridae</taxon>
        <taxon>Oikopleura</taxon>
    </lineage>
</organism>
<dbReference type="AlphaFoldDB" id="E4YM37"/>
<dbReference type="Proteomes" id="UP000011014">
    <property type="component" value="Unassembled WGS sequence"/>
</dbReference>
<proteinExistence type="predicted"/>
<protein>
    <submittedName>
        <fullName evidence="1">Uncharacterized protein</fullName>
    </submittedName>
</protein>
<gene>
    <name evidence="1" type="ORF">GSOID_T00029561001</name>
</gene>
<evidence type="ECO:0000313" key="1">
    <source>
        <dbReference type="EMBL" id="CBY36548.1"/>
    </source>
</evidence>
<reference evidence="1" key="1">
    <citation type="journal article" date="2010" name="Science">
        <title>Plasticity of animal genome architecture unmasked by rapid evolution of a pelagic tunicate.</title>
        <authorList>
            <person name="Denoeud F."/>
            <person name="Henriet S."/>
            <person name="Mungpakdee S."/>
            <person name="Aury J.M."/>
            <person name="Da Silva C."/>
            <person name="Brinkmann H."/>
            <person name="Mikhaleva J."/>
            <person name="Olsen L.C."/>
            <person name="Jubin C."/>
            <person name="Canestro C."/>
            <person name="Bouquet J.M."/>
            <person name="Danks G."/>
            <person name="Poulain J."/>
            <person name="Campsteijn C."/>
            <person name="Adamski M."/>
            <person name="Cross I."/>
            <person name="Yadetie F."/>
            <person name="Muffato M."/>
            <person name="Louis A."/>
            <person name="Butcher S."/>
            <person name="Tsagkogeorga G."/>
            <person name="Konrad A."/>
            <person name="Singh S."/>
            <person name="Jensen M.F."/>
            <person name="Cong E.H."/>
            <person name="Eikeseth-Otteraa H."/>
            <person name="Noel B."/>
            <person name="Anthouard V."/>
            <person name="Porcel B.M."/>
            <person name="Kachouri-Lafond R."/>
            <person name="Nishino A."/>
            <person name="Ugolini M."/>
            <person name="Chourrout P."/>
            <person name="Nishida H."/>
            <person name="Aasland R."/>
            <person name="Huzurbazar S."/>
            <person name="Westhof E."/>
            <person name="Delsuc F."/>
            <person name="Lehrach H."/>
            <person name="Reinhardt R."/>
            <person name="Weissenbach J."/>
            <person name="Roy S.W."/>
            <person name="Artiguenave F."/>
            <person name="Postlethwait J.H."/>
            <person name="Manak J.R."/>
            <person name="Thompson E.M."/>
            <person name="Jaillon O."/>
            <person name="Du Pasquier L."/>
            <person name="Boudinot P."/>
            <person name="Liberles D.A."/>
            <person name="Volff J.N."/>
            <person name="Philippe H."/>
            <person name="Lenhard B."/>
            <person name="Roest Crollius H."/>
            <person name="Wincker P."/>
            <person name="Chourrout D."/>
        </authorList>
    </citation>
    <scope>NUCLEOTIDE SEQUENCE [LARGE SCALE GENOMIC DNA]</scope>
</reference>